<keyword evidence="5" id="KW-1185">Reference proteome</keyword>
<dbReference type="GO" id="GO:0015629">
    <property type="term" value="C:actin cytoskeleton"/>
    <property type="evidence" value="ECO:0007669"/>
    <property type="project" value="TreeGrafter"/>
</dbReference>
<evidence type="ECO:0000256" key="3">
    <source>
        <dbReference type="SAM" id="Coils"/>
    </source>
</evidence>
<reference evidence="4 5" key="1">
    <citation type="submission" date="2017-03" db="EMBL/GenBank/DDBJ databases">
        <title>Genome Survey of Euroglyphus maynei.</title>
        <authorList>
            <person name="Arlian L.G."/>
            <person name="Morgan M.S."/>
            <person name="Rider S.D."/>
        </authorList>
    </citation>
    <scope>NUCLEOTIDE SEQUENCE [LARGE SCALE GENOMIC DNA]</scope>
    <source>
        <strain evidence="4">Arlian Lab</strain>
        <tissue evidence="4">Whole body</tissue>
    </source>
</reference>
<dbReference type="GO" id="GO:0008289">
    <property type="term" value="F:lipid binding"/>
    <property type="evidence" value="ECO:0007669"/>
    <property type="project" value="TreeGrafter"/>
</dbReference>
<dbReference type="Proteomes" id="UP000194236">
    <property type="component" value="Unassembled WGS sequence"/>
</dbReference>
<keyword evidence="3" id="KW-0175">Coiled coil</keyword>
<evidence type="ECO:0000313" key="5">
    <source>
        <dbReference type="Proteomes" id="UP000194236"/>
    </source>
</evidence>
<organism evidence="4 5">
    <name type="scientific">Euroglyphus maynei</name>
    <name type="common">Mayne's house dust mite</name>
    <dbReference type="NCBI Taxonomy" id="6958"/>
    <lineage>
        <taxon>Eukaryota</taxon>
        <taxon>Metazoa</taxon>
        <taxon>Ecdysozoa</taxon>
        <taxon>Arthropoda</taxon>
        <taxon>Chelicerata</taxon>
        <taxon>Arachnida</taxon>
        <taxon>Acari</taxon>
        <taxon>Acariformes</taxon>
        <taxon>Sarcoptiformes</taxon>
        <taxon>Astigmata</taxon>
        <taxon>Psoroptidia</taxon>
        <taxon>Analgoidea</taxon>
        <taxon>Pyroglyphidae</taxon>
        <taxon>Pyroglyphinae</taxon>
        <taxon>Euroglyphus</taxon>
    </lineage>
</organism>
<dbReference type="PANTHER" id="PTHR47174">
    <property type="entry name" value="BRIDGING INTEGRATOR 3"/>
    <property type="match status" value="1"/>
</dbReference>
<dbReference type="GO" id="GO:0051666">
    <property type="term" value="P:actin cortical patch localization"/>
    <property type="evidence" value="ECO:0007669"/>
    <property type="project" value="InterPro"/>
</dbReference>
<name>A0A1Y3ARH0_EURMA</name>
<dbReference type="GO" id="GO:0006897">
    <property type="term" value="P:endocytosis"/>
    <property type="evidence" value="ECO:0007669"/>
    <property type="project" value="InterPro"/>
</dbReference>
<keyword evidence="2" id="KW-0963">Cytoplasm</keyword>
<dbReference type="OrthoDB" id="446293at2759"/>
<sequence>MENRQDLAISMNHVVAEPLKKFQIAFQEMKSAIKRYEQLMNDCNKFNQKLLELKRCDRTSNVIVKQKRYETLLKQSQMDCESLRQTLERELPLFLEKRIDYFQPSFASFICSHILYSGLNLSAIDQSNMDFIEHSNDSDQQQQQQQLFNTINNLSIISS</sequence>
<comment type="subcellular location">
    <subcellularLocation>
        <location evidence="1">Cytoplasm</location>
    </subcellularLocation>
</comment>
<dbReference type="GO" id="GO:0097320">
    <property type="term" value="P:plasma membrane tubulation"/>
    <property type="evidence" value="ECO:0007669"/>
    <property type="project" value="TreeGrafter"/>
</dbReference>
<dbReference type="GO" id="GO:0005737">
    <property type="term" value="C:cytoplasm"/>
    <property type="evidence" value="ECO:0007669"/>
    <property type="project" value="UniProtKB-SubCell"/>
</dbReference>
<evidence type="ECO:0000313" key="4">
    <source>
        <dbReference type="EMBL" id="OTF70066.1"/>
    </source>
</evidence>
<evidence type="ECO:0000256" key="1">
    <source>
        <dbReference type="ARBA" id="ARBA00004496"/>
    </source>
</evidence>
<comment type="caution">
    <text evidence="4">The sequence shown here is derived from an EMBL/GenBank/DDBJ whole genome shotgun (WGS) entry which is preliminary data.</text>
</comment>
<gene>
    <name evidence="4" type="ORF">BLA29_003632</name>
</gene>
<accession>A0A1Y3ARH0</accession>
<evidence type="ECO:0008006" key="6">
    <source>
        <dbReference type="Google" id="ProtNLM"/>
    </source>
</evidence>
<dbReference type="AlphaFoldDB" id="A0A1Y3ARH0"/>
<dbReference type="Gene3D" id="1.20.1270.60">
    <property type="entry name" value="Arfaptin homology (AH) domain/BAR domain"/>
    <property type="match status" value="1"/>
</dbReference>
<dbReference type="SUPFAM" id="SSF103657">
    <property type="entry name" value="BAR/IMD domain-like"/>
    <property type="match status" value="1"/>
</dbReference>
<protein>
    <recommendedName>
        <fullName evidence="6">BAR domain-containing protein</fullName>
    </recommendedName>
</protein>
<dbReference type="PANTHER" id="PTHR47174:SF3">
    <property type="entry name" value="BRIDGING INTEGRATOR 3"/>
    <property type="match status" value="1"/>
</dbReference>
<proteinExistence type="predicted"/>
<feature type="coiled-coil region" evidence="3">
    <location>
        <begin position="19"/>
        <end position="56"/>
    </location>
</feature>
<dbReference type="InterPro" id="IPR046982">
    <property type="entry name" value="BIN3/RVS161-like"/>
</dbReference>
<evidence type="ECO:0000256" key="2">
    <source>
        <dbReference type="ARBA" id="ARBA00022490"/>
    </source>
</evidence>
<dbReference type="EMBL" id="MUJZ01067446">
    <property type="protein sequence ID" value="OTF70066.1"/>
    <property type="molecule type" value="Genomic_DNA"/>
</dbReference>
<dbReference type="InterPro" id="IPR027267">
    <property type="entry name" value="AH/BAR_dom_sf"/>
</dbReference>